<dbReference type="Proteomes" id="UP000315440">
    <property type="component" value="Unassembled WGS sequence"/>
</dbReference>
<evidence type="ECO:0000256" key="6">
    <source>
        <dbReference type="SAM" id="Phobius"/>
    </source>
</evidence>
<keyword evidence="10" id="KW-1185">Reference proteome</keyword>
<dbReference type="PANTHER" id="PTHR30294:SF29">
    <property type="entry name" value="MULTIDRUG ABC TRANSPORTER PERMEASE YBHS-RELATED"/>
    <property type="match status" value="1"/>
</dbReference>
<gene>
    <name evidence="9" type="ORF">Mal64_37900</name>
</gene>
<dbReference type="EMBL" id="SJPQ01000005">
    <property type="protein sequence ID" value="TWT86250.1"/>
    <property type="molecule type" value="Genomic_DNA"/>
</dbReference>
<sequence length="927" mass="102282">MNLTVLKAIFKRDFVSYFSNPTGYVFICVFVMLSSLAAFWPPEFFGNNLANLDQLSRWMPFILLVYIPAITMSTWAEERRQGTDELLLTLPADDLDVVVGKYLAGVAIYSVALLFSMFSIFLVFSWGLGTPDAGLFVGSYIGYWFVGLAMLSIGMVASFLTSNLTVGFILGVLLNSPLALFGVADLVVRNPAVAQTIRQWSVVEQFADFERGVISLSSVSYFLSIVVVMLYVSVVLIGKRHWAGGEDGEAKGGHFLARTLCMLVVVAALNTVLSTHDLWRQDLTVEQLNSLSDRTVQLVRDLGNDEDVSPIRVDVYVSPSVPAEYAAQKRDLLATLSELSSISGGKIQVSKHEVENFSEEASLAERTYGIEPREVSTKSRGGRSQEEIFLGAAFSSGLDKVVIPFLDKGIPIEYELVRSITTVAQQERKRVGVLKTKVNLNGGFSMQGSTPETQLIRELKKQYDVVEVDPSTPITEKFDVLLAVQPSSLRPEEMDHFVEAVRNGQPTAVFEDPFPLPNFWPNVVGTAQPNPPAGGGMMGMFGGGGPPEPKGDIQQLWNLLGVRMRGDELIWQQYNPYPGAGSFVDAQWIFIGEGNGAINPFSPDDPIVSGLRETLLLIAGSITHKDGAPTEFTPLAVTGNQTGTITVDDLQLASRSGGAILRQVRTGQNYIVAARIEGKPKSAEELSLETLDNVAEGEEDKADAADAPAEEVAELNVVVVTDIDCLADAFFAIREIGTDDDALVEWNFQNVALVLNTLDSLAGDDRFLEVRKREHSHRILAKIEDATLEYRDEALKEREKFVEQATVQISAAQKEFTDKIAQIESRTDLNPVARRQMIEQARIRLGRVRDVKVAELEKQRDRQVRESERALSAQIRGVQDFYKFAAVVLPPILPILLALLVYFHRRESEREGVANTRLRFAKAETTT</sequence>
<dbReference type="GO" id="GO:0005886">
    <property type="term" value="C:plasma membrane"/>
    <property type="evidence" value="ECO:0007669"/>
    <property type="project" value="UniProtKB-SubCell"/>
</dbReference>
<protein>
    <submittedName>
        <fullName evidence="9">ABC-type uncharacterized transport system</fullName>
    </submittedName>
</protein>
<evidence type="ECO:0000313" key="10">
    <source>
        <dbReference type="Proteomes" id="UP000315440"/>
    </source>
</evidence>
<feature type="domain" description="DUF7088" evidence="8">
    <location>
        <begin position="286"/>
        <end position="394"/>
    </location>
</feature>
<dbReference type="RefSeq" id="WP_146403241.1">
    <property type="nucleotide sequence ID" value="NZ_SJPQ01000005.1"/>
</dbReference>
<keyword evidence="2" id="KW-1003">Cell membrane</keyword>
<evidence type="ECO:0000256" key="3">
    <source>
        <dbReference type="ARBA" id="ARBA00022692"/>
    </source>
</evidence>
<dbReference type="InterPro" id="IPR051449">
    <property type="entry name" value="ABC-2_transporter_component"/>
</dbReference>
<feature type="transmembrane region" description="Helical" evidence="6">
    <location>
        <begin position="219"/>
        <end position="238"/>
    </location>
</feature>
<dbReference type="Pfam" id="PF12679">
    <property type="entry name" value="ABC2_membrane_2"/>
    <property type="match status" value="1"/>
</dbReference>
<evidence type="ECO:0000256" key="4">
    <source>
        <dbReference type="ARBA" id="ARBA00022989"/>
    </source>
</evidence>
<dbReference type="GO" id="GO:0140359">
    <property type="term" value="F:ABC-type transporter activity"/>
    <property type="evidence" value="ECO:0007669"/>
    <property type="project" value="InterPro"/>
</dbReference>
<feature type="transmembrane region" description="Helical" evidence="6">
    <location>
        <begin position="21"/>
        <end position="38"/>
    </location>
</feature>
<name>A0A5C5ZGJ7_9BACT</name>
<feature type="transmembrane region" description="Helical" evidence="6">
    <location>
        <begin position="58"/>
        <end position="76"/>
    </location>
</feature>
<feature type="transmembrane region" description="Helical" evidence="6">
    <location>
        <begin position="259"/>
        <end position="279"/>
    </location>
</feature>
<evidence type="ECO:0000313" key="9">
    <source>
        <dbReference type="EMBL" id="TWT86250.1"/>
    </source>
</evidence>
<keyword evidence="5 6" id="KW-0472">Membrane</keyword>
<evidence type="ECO:0000256" key="2">
    <source>
        <dbReference type="ARBA" id="ARBA00022475"/>
    </source>
</evidence>
<keyword evidence="3 6" id="KW-0812">Transmembrane</keyword>
<dbReference type="AlphaFoldDB" id="A0A5C5ZGJ7"/>
<comment type="subcellular location">
    <subcellularLocation>
        <location evidence="1">Cell membrane</location>
        <topology evidence="1">Multi-pass membrane protein</topology>
    </subcellularLocation>
</comment>
<comment type="caution">
    <text evidence="9">The sequence shown here is derived from an EMBL/GenBank/DDBJ whole genome shotgun (WGS) entry which is preliminary data.</text>
</comment>
<evidence type="ECO:0000259" key="8">
    <source>
        <dbReference type="Pfam" id="PF23357"/>
    </source>
</evidence>
<feature type="transmembrane region" description="Helical" evidence="6">
    <location>
        <begin position="106"/>
        <end position="128"/>
    </location>
</feature>
<feature type="transmembrane region" description="Helical" evidence="6">
    <location>
        <begin position="140"/>
        <end position="160"/>
    </location>
</feature>
<reference evidence="9 10" key="1">
    <citation type="submission" date="2019-02" db="EMBL/GenBank/DDBJ databases">
        <title>Deep-cultivation of Planctomycetes and their phenomic and genomic characterization uncovers novel biology.</title>
        <authorList>
            <person name="Wiegand S."/>
            <person name="Jogler M."/>
            <person name="Boedeker C."/>
            <person name="Pinto D."/>
            <person name="Vollmers J."/>
            <person name="Rivas-Marin E."/>
            <person name="Kohn T."/>
            <person name="Peeters S.H."/>
            <person name="Heuer A."/>
            <person name="Rast P."/>
            <person name="Oberbeckmann S."/>
            <person name="Bunk B."/>
            <person name="Jeske O."/>
            <person name="Meyerdierks A."/>
            <person name="Storesund J.E."/>
            <person name="Kallscheuer N."/>
            <person name="Luecker S."/>
            <person name="Lage O.M."/>
            <person name="Pohl T."/>
            <person name="Merkel B.J."/>
            <person name="Hornburger P."/>
            <person name="Mueller R.-W."/>
            <person name="Bruemmer F."/>
            <person name="Labrenz M."/>
            <person name="Spormann A.M."/>
            <person name="Op Den Camp H."/>
            <person name="Overmann J."/>
            <person name="Amann R."/>
            <person name="Jetten M.S.M."/>
            <person name="Mascher T."/>
            <person name="Medema M.H."/>
            <person name="Devos D.P."/>
            <person name="Kaster A.-K."/>
            <person name="Ovreas L."/>
            <person name="Rohde M."/>
            <person name="Galperin M.Y."/>
            <person name="Jogler C."/>
        </authorList>
    </citation>
    <scope>NUCLEOTIDE SEQUENCE [LARGE SCALE GENOMIC DNA]</scope>
    <source>
        <strain evidence="9 10">Mal64</strain>
    </source>
</reference>
<dbReference type="OrthoDB" id="9794512at2"/>
<dbReference type="PANTHER" id="PTHR30294">
    <property type="entry name" value="MEMBRANE COMPONENT OF ABC TRANSPORTER YHHJ-RELATED"/>
    <property type="match status" value="1"/>
</dbReference>
<dbReference type="InterPro" id="IPR019196">
    <property type="entry name" value="ABC_transp_unknown"/>
</dbReference>
<evidence type="ECO:0000256" key="5">
    <source>
        <dbReference type="ARBA" id="ARBA00023136"/>
    </source>
</evidence>
<keyword evidence="4 6" id="KW-1133">Transmembrane helix</keyword>
<organism evidence="9 10">
    <name type="scientific">Pseudobythopirellula maris</name>
    <dbReference type="NCBI Taxonomy" id="2527991"/>
    <lineage>
        <taxon>Bacteria</taxon>
        <taxon>Pseudomonadati</taxon>
        <taxon>Planctomycetota</taxon>
        <taxon>Planctomycetia</taxon>
        <taxon>Pirellulales</taxon>
        <taxon>Lacipirellulaceae</taxon>
        <taxon>Pseudobythopirellula</taxon>
    </lineage>
</organism>
<dbReference type="InterPro" id="IPR055396">
    <property type="entry name" value="DUF7088"/>
</dbReference>
<dbReference type="Pfam" id="PF09822">
    <property type="entry name" value="ABC_transp_aux"/>
    <property type="match status" value="1"/>
</dbReference>
<feature type="domain" description="ABC-type uncharacterised transport system" evidence="7">
    <location>
        <begin position="428"/>
        <end position="756"/>
    </location>
</feature>
<feature type="transmembrane region" description="Helical" evidence="6">
    <location>
        <begin position="881"/>
        <end position="903"/>
    </location>
</feature>
<evidence type="ECO:0000256" key="1">
    <source>
        <dbReference type="ARBA" id="ARBA00004651"/>
    </source>
</evidence>
<accession>A0A5C5ZGJ7</accession>
<dbReference type="Pfam" id="PF23357">
    <property type="entry name" value="DUF7088"/>
    <property type="match status" value="1"/>
</dbReference>
<evidence type="ECO:0000259" key="7">
    <source>
        <dbReference type="Pfam" id="PF09822"/>
    </source>
</evidence>
<feature type="transmembrane region" description="Helical" evidence="6">
    <location>
        <begin position="167"/>
        <end position="188"/>
    </location>
</feature>
<proteinExistence type="predicted"/>